<dbReference type="KEGG" id="acou:A5CBH24_17830"/>
<organism evidence="5 6">
    <name type="scientific">Alistipes communis</name>
    <dbReference type="NCBI Taxonomy" id="2585118"/>
    <lineage>
        <taxon>Bacteria</taxon>
        <taxon>Pseudomonadati</taxon>
        <taxon>Bacteroidota</taxon>
        <taxon>Bacteroidia</taxon>
        <taxon>Bacteroidales</taxon>
        <taxon>Rikenellaceae</taxon>
        <taxon>Alistipes</taxon>
    </lineage>
</organism>
<keyword evidence="1" id="KW-0175">Coiled coil</keyword>
<keyword evidence="6" id="KW-1185">Reference proteome</keyword>
<dbReference type="Pfam" id="PF16378">
    <property type="entry name" value="DUF4988"/>
    <property type="match status" value="1"/>
</dbReference>
<dbReference type="RefSeq" id="WP_141412911.1">
    <property type="nucleotide sequence ID" value="NZ_AP019735.1"/>
</dbReference>
<dbReference type="AlphaFoldDB" id="A0A4Y1WTQ8"/>
<evidence type="ECO:0000313" key="5">
    <source>
        <dbReference type="EMBL" id="BBL04470.1"/>
    </source>
</evidence>
<dbReference type="OrthoDB" id="1003050at2"/>
<evidence type="ECO:0000313" key="6">
    <source>
        <dbReference type="Proteomes" id="UP000318946"/>
    </source>
</evidence>
<evidence type="ECO:0000256" key="2">
    <source>
        <dbReference type="SAM" id="MobiDB-lite"/>
    </source>
</evidence>
<dbReference type="Proteomes" id="UP000318946">
    <property type="component" value="Chromosome"/>
</dbReference>
<dbReference type="PANTHER" id="PTHR40446:SF2">
    <property type="entry name" value="N-ACETYLGLUCOSAMINE-1-PHOSPHODIESTER ALPHA-N-ACETYLGLUCOSAMINIDASE"/>
    <property type="match status" value="1"/>
</dbReference>
<name>A0A4Y1WTQ8_9BACT</name>
<gene>
    <name evidence="5" type="ORF">A5CBH24_17830</name>
</gene>
<dbReference type="InterPro" id="IPR018711">
    <property type="entry name" value="NAGPA"/>
</dbReference>
<feature type="compositionally biased region" description="Low complexity" evidence="2">
    <location>
        <begin position="756"/>
        <end position="768"/>
    </location>
</feature>
<feature type="coiled-coil region" evidence="1">
    <location>
        <begin position="33"/>
        <end position="60"/>
    </location>
</feature>
<evidence type="ECO:0008006" key="7">
    <source>
        <dbReference type="Google" id="ProtNLM"/>
    </source>
</evidence>
<evidence type="ECO:0000256" key="1">
    <source>
        <dbReference type="SAM" id="Coils"/>
    </source>
</evidence>
<dbReference type="PANTHER" id="PTHR40446">
    <property type="entry name" value="N-ACETYLGLUCOSAMINE-1-PHOSPHODIESTER ALPHA-N-ACETYLGLUCOSAMINIDASE"/>
    <property type="match status" value="1"/>
</dbReference>
<dbReference type="Gene3D" id="2.160.20.110">
    <property type="match status" value="2"/>
</dbReference>
<reference evidence="6" key="1">
    <citation type="submission" date="2019-06" db="EMBL/GenBank/DDBJ databases">
        <title>Alistipes onderdonkii subsp. vulgaris subsp. nov., Alistipes dispar sp. nov. and Alistipes communis sp. nov., isolated from human faeces, and creation of Alistipes onderdonkii subsp. onderdonkii subsp. nov.</title>
        <authorList>
            <person name="Sakamoto M."/>
            <person name="Ikeyama N."/>
            <person name="Ogata Y."/>
            <person name="Suda W."/>
            <person name="Iino T."/>
            <person name="Hattori M."/>
            <person name="Ohkuma M."/>
        </authorList>
    </citation>
    <scope>NUCLEOTIDE SEQUENCE [LARGE SCALE GENOMIC DNA]</scope>
    <source>
        <strain evidence="6">5CBH24</strain>
    </source>
</reference>
<dbReference type="PROSITE" id="PS51257">
    <property type="entry name" value="PROKAR_LIPOPROTEIN"/>
    <property type="match status" value="1"/>
</dbReference>
<protein>
    <recommendedName>
        <fullName evidence="7">Phosphodiester glycosidase domain-containing protein</fullName>
    </recommendedName>
</protein>
<proteinExistence type="predicted"/>
<dbReference type="GeneID" id="78342500"/>
<dbReference type="EMBL" id="AP019735">
    <property type="protein sequence ID" value="BBL04470.1"/>
    <property type="molecule type" value="Genomic_DNA"/>
</dbReference>
<evidence type="ECO:0000259" key="4">
    <source>
        <dbReference type="Pfam" id="PF16378"/>
    </source>
</evidence>
<dbReference type="Pfam" id="PF09992">
    <property type="entry name" value="NAGPA"/>
    <property type="match status" value="1"/>
</dbReference>
<accession>A0A4Y1WTQ8</accession>
<sequence length="1104" mass="118372">MKRTLITSLLASALLFGGGCSDDFDDSALWKGVDEIYNQLTELEKQADQLNDQIRLLSSIVNGGAITSITQDAEGNDVIRFKGTDNIEHSVTVATKDDVSSAPILGTKEENGVLYWTTTVDGNTDFLKDTDGSKIPVAGRTPEMAVDKEGYWTLNGRRLTDASGNPVKAEGKQTSLITGISRDDNGNAIFTLGDGSTVSAPIFDAFNIVFKIGDTAFDDEYTVEDVAQPLTIGYEITGEKADEAILKIVRCEQLAAVVDTSAETVVVTFEAPFEEGCFALMLCDLQENVLIRMVRLASASAKPEYYGIKTADDLREFARAVNTGRNYDRYRDETGDVVLLDDVDMNGITEWTAIGTTEHPFSGKFNGKGHTIRNIAWTADAAKSTAHGLFGVLNQASVRNLTVGGSGDRIIVRGTAAAGTAIAGVAAFATESVIENVANNVSISFEGEDPADTPVMLAGIVGQMSGTTLGGQSAEAGCTNNGDITSGAIANTGNGGKGMQVAGICAYIKNTDGNFMGHCTNNGRVNAPSGRGGGLAGTFEKGTIANSTNAGLVEDDAVGQYAGQKDKYGIKRMGGLVGGSTSAECIIENCTNSGNVISHLGCRTGGFAGHNAGTIRTCKNTGAIIGNVTVAGSDYHGPGWACGYNKSASLISDCIGHGFVGDYDTYKDSPTTAPAAMHTSAVCHKRSNYDTEENTVDWTLPSYYDWELKQTVALHPGVKYTYYEFTNLPRKMHVLELDLTNDAVEISTSMADDLVPNPNGNNNSNNGKNIRETLSENCNRKRAEGQNIIAGINSGFFNSHDGFPRGLHIEEGRPDFVNNKSVRTSLTNHANAFTFFKDRTVSCGKKTFSGKIEVGGTEYEYHSINDTILRSGSTLQEANLYTARYKKIPHPDAPSLTNTLSKKALYVVAKNKSGNPVTVNDGWFEATVTQIADGRSTELAEAPYLTALDEWAVQLTGATAETLAGKLSVGSTLRIRADVTVNGISTPILTQNSTMYQFMVDGEDKSFDTDKYDPMTYVGIDKAGTKVCFFVIDGRQDWISMGVKFYEMVRIAQKFDCWNVTRFDGGGSTAMWLYTDGAGKVVNQPSDAKGERSCMNYLHVRIKQ</sequence>
<dbReference type="InterPro" id="IPR032149">
    <property type="entry name" value="DUF4988"/>
</dbReference>
<feature type="region of interest" description="Disordered" evidence="2">
    <location>
        <begin position="751"/>
        <end position="771"/>
    </location>
</feature>
<feature type="domain" description="Phosphodiester glycosidase" evidence="3">
    <location>
        <begin position="977"/>
        <end position="1100"/>
    </location>
</feature>
<feature type="domain" description="DUF4988" evidence="4">
    <location>
        <begin position="29"/>
        <end position="171"/>
    </location>
</feature>
<evidence type="ECO:0000259" key="3">
    <source>
        <dbReference type="Pfam" id="PF09992"/>
    </source>
</evidence>